<evidence type="ECO:0000256" key="9">
    <source>
        <dbReference type="SAM" id="Coils"/>
    </source>
</evidence>
<dbReference type="SUPFAM" id="SSF101904">
    <property type="entry name" value="GyrA/ParC C-terminal domain-like"/>
    <property type="match status" value="1"/>
</dbReference>
<dbReference type="RefSeq" id="WP_290443540.1">
    <property type="nucleotide sequence ID" value="NZ_JAMXWN010000009.1"/>
</dbReference>
<keyword evidence="4 7" id="KW-0238">DNA-binding</keyword>
<feature type="site" description="Transition state stabilizer" evidence="7">
    <location>
        <position position="120"/>
    </location>
</feature>
<feature type="site" description="Interaction with DNA" evidence="7">
    <location>
        <position position="77"/>
    </location>
</feature>
<evidence type="ECO:0000313" key="12">
    <source>
        <dbReference type="Proteomes" id="UP001596267"/>
    </source>
</evidence>
<comment type="catalytic activity">
    <reaction evidence="1 7 8">
        <text>ATP-dependent breakage, passage and rejoining of double-stranded DNA.</text>
        <dbReference type="EC" id="5.6.2.2"/>
    </reaction>
</comment>
<evidence type="ECO:0000313" key="11">
    <source>
        <dbReference type="EMBL" id="MFC6386936.1"/>
    </source>
</evidence>
<feature type="site" description="Interaction with DNA" evidence="7">
    <location>
        <position position="90"/>
    </location>
</feature>
<dbReference type="Gene3D" id="3.30.1360.40">
    <property type="match status" value="1"/>
</dbReference>
<evidence type="ECO:0000256" key="6">
    <source>
        <dbReference type="ARBA" id="ARBA00023235"/>
    </source>
</evidence>
<feature type="site" description="Interaction with DNA" evidence="7">
    <location>
        <position position="79"/>
    </location>
</feature>
<dbReference type="Pfam" id="PF00521">
    <property type="entry name" value="DNA_topoisoIV"/>
    <property type="match status" value="1"/>
</dbReference>
<dbReference type="Pfam" id="PF03989">
    <property type="entry name" value="DNA_gyraseA_C"/>
    <property type="match status" value="6"/>
</dbReference>
<comment type="subunit">
    <text evidence="7">Heterotetramer composed of ParC and ParE.</text>
</comment>
<evidence type="ECO:0000256" key="5">
    <source>
        <dbReference type="ARBA" id="ARBA00023136"/>
    </source>
</evidence>
<evidence type="ECO:0000256" key="1">
    <source>
        <dbReference type="ARBA" id="ARBA00000185"/>
    </source>
</evidence>
<protein>
    <recommendedName>
        <fullName evidence="7">DNA topoisomerase 4 subunit A</fullName>
        <ecNumber evidence="7">5.6.2.2</ecNumber>
    </recommendedName>
    <alternativeName>
        <fullName evidence="7">Topoisomerase IV subunit A</fullName>
    </alternativeName>
</protein>
<organism evidence="11 12">
    <name type="scientific">Sporolactobacillus kofuensis</name>
    <dbReference type="NCBI Taxonomy" id="269672"/>
    <lineage>
        <taxon>Bacteria</taxon>
        <taxon>Bacillati</taxon>
        <taxon>Bacillota</taxon>
        <taxon>Bacilli</taxon>
        <taxon>Bacillales</taxon>
        <taxon>Sporolactobacillaceae</taxon>
        <taxon>Sporolactobacillus</taxon>
    </lineage>
</organism>
<dbReference type="InterPro" id="IPR013758">
    <property type="entry name" value="Topo_IIA_A/C_ab"/>
</dbReference>
<sequence length="815" mass="92073">MAEREKLLNRTLEEVMGDRFGIYSKYIIQERALPDVRDGLKPVQRRILYAMLRDGNTNDKPFRKSAKTVGNVIGNYHPHGDSSVYEAMVRMSQDWKVRMPLIEMHGNNGSLDGDPPAAMRYTEARLSKISAELLRDIDAKTVDFVLNFDDTTEEPTVFPSKFPNLLVNGSTGISAGYATEIPPHCLSEIVDATILLMEHPDATVDDLMTYVKGPDFPTGGIVQGLDGIKKAYKTGKGKIVLRARTEIETLRTGRQQIIINELPYEVNKALLVKKMDELRLDHKVEGVAEVRDETDRSGMRVIIELKKDADPKGILNYYFKNTDLQISYNFNMVAIDHKAPRQLGLKEILEAYIEHQKDVVTRRSRFELQKSIDRQHIVRGLIKAISILDEVIRVIRSSKDKKNAKQNLSDSFGFTEAQAEAIVNLQLYRLTNTDIVTLQEEEHQLDHTIAMLQGILNSEKKLISVIKKELNEVRKKYADARRTTIEAEIQEIKIDLEVMVASEEVMVSLTKHGYVKRSSLRSYAASSNDSVAMKETDHSLFQKQMNTTDTLLVFTNMGRYLYLPVHEIQDRRWKELGQHVASLVPIEPDEEVIAAIPVTDFEANHQYMTFLTKLGMVKRTKLSEYQAQRRSKPLTALKLKNGDECIAAFLTDGFSDLILGTYNGYGLRFAEEEAGEVGVRAAGVKAVQLKEGDYLAGAVAFTKGSDRDLFIATDRGSVKKMAIEGQIEQTGRPRRGVQILRELKTRPHHIAGFSLVDQQDQILISTDKGKVFTVSSSDIRKSDRYNNGSFILDQDEDGSVTEIWLAINQEERQDG</sequence>
<evidence type="ECO:0000256" key="3">
    <source>
        <dbReference type="ARBA" id="ARBA00023029"/>
    </source>
</evidence>
<evidence type="ECO:0000256" key="8">
    <source>
        <dbReference type="PROSITE-ProRule" id="PRU01384"/>
    </source>
</evidence>
<feature type="coiled-coil region" evidence="9">
    <location>
        <begin position="456"/>
        <end position="483"/>
    </location>
</feature>
<dbReference type="SMART" id="SM00434">
    <property type="entry name" value="TOP4c"/>
    <property type="match status" value="1"/>
</dbReference>
<keyword evidence="9" id="KW-0175">Coiled coil</keyword>
<gene>
    <name evidence="7 11" type="primary">parC</name>
    <name evidence="11" type="ORF">ACFP7A_10005</name>
</gene>
<dbReference type="PROSITE" id="PS52040">
    <property type="entry name" value="TOPO_IIA"/>
    <property type="match status" value="1"/>
</dbReference>
<dbReference type="InterPro" id="IPR013760">
    <property type="entry name" value="Topo_IIA-like_dom_sf"/>
</dbReference>
<keyword evidence="3 7" id="KW-0799">Topoisomerase</keyword>
<dbReference type="GO" id="GO:0003918">
    <property type="term" value="F:DNA topoisomerase type II (double strand cut, ATP-hydrolyzing) activity"/>
    <property type="evidence" value="ECO:0007669"/>
    <property type="project" value="UniProtKB-EC"/>
</dbReference>
<keyword evidence="6 7" id="KW-0413">Isomerase</keyword>
<feature type="site" description="Interaction with DNA" evidence="7">
    <location>
        <position position="96"/>
    </location>
</feature>
<dbReference type="NCBIfam" id="TIGR01061">
    <property type="entry name" value="parC_Gpos"/>
    <property type="match status" value="1"/>
</dbReference>
<dbReference type="Gene3D" id="3.90.199.10">
    <property type="entry name" value="Topoisomerase II, domain 5"/>
    <property type="match status" value="1"/>
</dbReference>
<dbReference type="SUPFAM" id="SSF56719">
    <property type="entry name" value="Type II DNA topoisomerase"/>
    <property type="match status" value="1"/>
</dbReference>
<feature type="domain" description="Topo IIA-type catalytic" evidence="10">
    <location>
        <begin position="33"/>
        <end position="499"/>
    </location>
</feature>
<dbReference type="Gene3D" id="2.120.10.90">
    <property type="entry name" value="DNA gyrase/topoisomerase IV, subunit A, C-terminal"/>
    <property type="match status" value="1"/>
</dbReference>
<keyword evidence="5 7" id="KW-0472">Membrane</keyword>
<dbReference type="Gene3D" id="1.10.268.10">
    <property type="entry name" value="Topoisomerase, domain 3"/>
    <property type="match status" value="1"/>
</dbReference>
<dbReference type="EC" id="5.6.2.2" evidence="7"/>
<dbReference type="EMBL" id="JBHSTQ010000009">
    <property type="protein sequence ID" value="MFC6386936.1"/>
    <property type="molecule type" value="Genomic_DNA"/>
</dbReference>
<dbReference type="Proteomes" id="UP001596267">
    <property type="component" value="Unassembled WGS sequence"/>
</dbReference>
<dbReference type="InterPro" id="IPR005741">
    <property type="entry name" value="TopoIV_A_Gpos"/>
</dbReference>
<feature type="site" description="Interaction with DNA" evidence="7">
    <location>
        <position position="41"/>
    </location>
</feature>
<name>A0ABW1WGZ7_9BACL</name>
<dbReference type="InterPro" id="IPR006691">
    <property type="entry name" value="GyrA/parC_rep"/>
</dbReference>
<evidence type="ECO:0000256" key="7">
    <source>
        <dbReference type="HAMAP-Rule" id="MF_00937"/>
    </source>
</evidence>
<proteinExistence type="inferred from homology"/>
<dbReference type="PANTHER" id="PTHR43493">
    <property type="entry name" value="DNA GYRASE/TOPOISOMERASE SUBUNIT A"/>
    <property type="match status" value="1"/>
</dbReference>
<dbReference type="HAMAP" id="MF_00937">
    <property type="entry name" value="ParC_type2"/>
    <property type="match status" value="1"/>
</dbReference>
<dbReference type="InterPro" id="IPR013757">
    <property type="entry name" value="Topo_IIA_A_a_sf"/>
</dbReference>
<keyword evidence="2 7" id="KW-1003">Cell membrane</keyword>
<evidence type="ECO:0000259" key="10">
    <source>
        <dbReference type="PROSITE" id="PS52040"/>
    </source>
</evidence>
<dbReference type="PANTHER" id="PTHR43493:SF9">
    <property type="entry name" value="DNA TOPOISOMERASE 4 SUBUNIT A"/>
    <property type="match status" value="1"/>
</dbReference>
<dbReference type="CDD" id="cd00187">
    <property type="entry name" value="TOP4c"/>
    <property type="match status" value="1"/>
</dbReference>
<feature type="active site" description="O-(5'-phospho-DNA)-tyrosine intermediate" evidence="7 8">
    <location>
        <position position="121"/>
    </location>
</feature>
<comment type="subcellular location">
    <subcellularLocation>
        <location evidence="7">Cell membrane</location>
        <topology evidence="7">Peripheral membrane protein</topology>
    </subcellularLocation>
</comment>
<dbReference type="NCBIfam" id="NF004044">
    <property type="entry name" value="PRK05561.1"/>
    <property type="match status" value="1"/>
</dbReference>
<evidence type="ECO:0000256" key="4">
    <source>
        <dbReference type="ARBA" id="ARBA00023125"/>
    </source>
</evidence>
<reference evidence="12" key="1">
    <citation type="journal article" date="2019" name="Int. J. Syst. Evol. Microbiol.">
        <title>The Global Catalogue of Microorganisms (GCM) 10K type strain sequencing project: providing services to taxonomists for standard genome sequencing and annotation.</title>
        <authorList>
            <consortium name="The Broad Institute Genomics Platform"/>
            <consortium name="The Broad Institute Genome Sequencing Center for Infectious Disease"/>
            <person name="Wu L."/>
            <person name="Ma J."/>
        </authorList>
    </citation>
    <scope>NUCLEOTIDE SEQUENCE [LARGE SCALE GENOMIC DNA]</scope>
    <source>
        <strain evidence="12">CCUG 42001</strain>
    </source>
</reference>
<evidence type="ECO:0000256" key="2">
    <source>
        <dbReference type="ARBA" id="ARBA00022475"/>
    </source>
</evidence>
<comment type="function">
    <text evidence="7">Topoisomerase IV is essential for chromosome segregation. It relaxes supercoiled DNA. Performs the decatenation events required during the replication of a circular DNA molecule.</text>
</comment>
<comment type="similarity">
    <text evidence="7">Belongs to the type II topoisomerase GyrA/ParC subunit family. ParC type 2 subfamily.</text>
</comment>
<accession>A0ABW1WGZ7</accession>
<dbReference type="InterPro" id="IPR002205">
    <property type="entry name" value="Topo_IIA_dom_A"/>
</dbReference>
<comment type="caution">
    <text evidence="11">The sequence shown here is derived from an EMBL/GenBank/DDBJ whole genome shotgun (WGS) entry which is preliminary data.</text>
</comment>
<keyword evidence="12" id="KW-1185">Reference proteome</keyword>
<dbReference type="InterPro" id="IPR035516">
    <property type="entry name" value="Gyrase/topoIV_suA_C"/>
</dbReference>
<dbReference type="InterPro" id="IPR050220">
    <property type="entry name" value="Type_II_DNA_Topoisomerases"/>
</dbReference>